<dbReference type="SMART" id="SM00487">
    <property type="entry name" value="DEXDc"/>
    <property type="match status" value="1"/>
</dbReference>
<gene>
    <name evidence="7" type="ORF">DFP94_11018</name>
</gene>
<evidence type="ECO:0000313" key="7">
    <source>
        <dbReference type="EMBL" id="RCX16958.1"/>
    </source>
</evidence>
<keyword evidence="7" id="KW-0067">ATP-binding</keyword>
<feature type="compositionally biased region" description="Polar residues" evidence="3">
    <location>
        <begin position="124"/>
        <end position="136"/>
    </location>
</feature>
<dbReference type="OrthoDB" id="9760715at2"/>
<dbReference type="PROSITE" id="PS51194">
    <property type="entry name" value="HELICASE_CTER"/>
    <property type="match status" value="1"/>
</dbReference>
<feature type="domain" description="Helicase C-terminal" evidence="6">
    <location>
        <begin position="955"/>
        <end position="1109"/>
    </location>
</feature>
<dbReference type="InterPro" id="IPR014001">
    <property type="entry name" value="Helicase_ATP-bd"/>
</dbReference>
<dbReference type="SMART" id="SM00490">
    <property type="entry name" value="HELICc"/>
    <property type="match status" value="1"/>
</dbReference>
<dbReference type="CDD" id="cd18793">
    <property type="entry name" value="SF2_C_SNF"/>
    <property type="match status" value="1"/>
</dbReference>
<keyword evidence="2" id="KW-0479">Metal-binding</keyword>
<feature type="region of interest" description="Disordered" evidence="3">
    <location>
        <begin position="124"/>
        <end position="149"/>
    </location>
</feature>
<dbReference type="InterPro" id="IPR007527">
    <property type="entry name" value="Znf_SWIM"/>
</dbReference>
<keyword evidence="7" id="KW-0547">Nucleotide-binding</keyword>
<sequence>MSSTLTQRIIKLLCGRISYDRGEAYFRQKKVHFTHTDPESGQYQAMVHGTDFYRVYVHIDLNGDVTAECNCQAFVSYNNYCQHIAAALLGIHEMQNGAFEPVHSVSLLHPDNRPLAALDSATHHTNQTVPSGQPDDSTVRDPIQRRGGSSTRDVWLTRDMMGLFDPKTSRRIRRETRFDSRARLQTEFILKPVSYGVGKHLLGLELKIGNKRLYIVKHIREFLEKIEAVHPYLFSEHFTYDPDHHSFEINDDDIIRQLVTISRNEQLYRESSPTHGYPGRRSGDDRMLILPPYAWGALLPKLLAASSVKLDLGPGRTWNMTLSDEPLPVQYYFDPSDEEGYRLGIQGLDELTILEAYGLVLSGGVLLKLPEDGCRRLAEMKSMLDASRRHHIHIAAEQIEPFMQKVLPGLMKLGNVTIAESVADRMVRTPLKARLYLDRVHNRLLAGLEFQYGDIVLNPLEEGAVRGTDLILLRDDDQERSILDLMDESSFIKTESGYFLDDEDAEYDFLMHVVPKLEKMLDVYATSAVKVRIRPVSTPPKVSVQMDERTNWLEIKFDLGGISEQDIRGILQALEVKRKYYRLPEGGLMPLESDEFKQIINFMNDIGPHRLIEDGTGFRVPITRGLHLLDEQRYGNVIKLGKSFRQLLHHIKNPDNLDFPVPDRLVPVLRDYQTYGFQWMKMLAKYRFGGILADDMGLGKTLQSIAFLVSVLPEIRAQELPAIIVAPASLVYNWRNELKKFAPEIRSVIADGSKGDRLRIINNSENADVVITSYPLLRMDIEQFAAKSFHTLFLDEAQTFKNHTTQTAQAVKTLQAKHRFALTGTPIENALEELWSIFDAVFPALFQSRRQFNELRRDQVAKMITPFLLRRLKIDVLKELPEKIESVQASELLPDQKKLYAAYLAKLQQDTLKHLNEEDGFQRNRIRILAGLTRLRQLCCHPALFVENYEGGSAKFEQLLEIVGEALSAGKRLLIFSQFTEMLRLIGRELGYKGVPFFYLDGKTHSAERVELCNRFNDGERDLFLISLKAGGTGLNLTGADTVILYDLWWNPAVEQQAADRAHRIGQKNIVHVIRLVTEDTVEEKMFELQQKKKDLIDEIIQPGRESVSTLTEQEIRDILMI</sequence>
<organism evidence="7 8">
    <name type="scientific">Fontibacillus phaseoli</name>
    <dbReference type="NCBI Taxonomy" id="1416533"/>
    <lineage>
        <taxon>Bacteria</taxon>
        <taxon>Bacillati</taxon>
        <taxon>Bacillota</taxon>
        <taxon>Bacilli</taxon>
        <taxon>Bacillales</taxon>
        <taxon>Paenibacillaceae</taxon>
        <taxon>Fontibacillus</taxon>
    </lineage>
</organism>
<dbReference type="Pfam" id="PF00271">
    <property type="entry name" value="Helicase_C"/>
    <property type="match status" value="1"/>
</dbReference>
<dbReference type="PROSITE" id="PS51192">
    <property type="entry name" value="HELICASE_ATP_BIND_1"/>
    <property type="match status" value="1"/>
</dbReference>
<evidence type="ECO:0000313" key="8">
    <source>
        <dbReference type="Proteomes" id="UP000253090"/>
    </source>
</evidence>
<keyword evidence="1" id="KW-0378">Hydrolase</keyword>
<dbReference type="Gene3D" id="3.40.50.300">
    <property type="entry name" value="P-loop containing nucleotide triphosphate hydrolases"/>
    <property type="match status" value="1"/>
</dbReference>
<evidence type="ECO:0000256" key="2">
    <source>
        <dbReference type="PROSITE-ProRule" id="PRU00325"/>
    </source>
</evidence>
<dbReference type="InterPro" id="IPR049730">
    <property type="entry name" value="SNF2/RAD54-like_C"/>
</dbReference>
<keyword evidence="7" id="KW-0347">Helicase</keyword>
<evidence type="ECO:0000256" key="1">
    <source>
        <dbReference type="ARBA" id="ARBA00022801"/>
    </source>
</evidence>
<dbReference type="Proteomes" id="UP000253090">
    <property type="component" value="Unassembled WGS sequence"/>
</dbReference>
<feature type="domain" description="SWIM-type" evidence="4">
    <location>
        <begin position="53"/>
        <end position="92"/>
    </location>
</feature>
<dbReference type="GO" id="GO:0016787">
    <property type="term" value="F:hydrolase activity"/>
    <property type="evidence" value="ECO:0007669"/>
    <property type="project" value="UniProtKB-KW"/>
</dbReference>
<dbReference type="GO" id="GO:0004386">
    <property type="term" value="F:helicase activity"/>
    <property type="evidence" value="ECO:0007669"/>
    <property type="project" value="UniProtKB-KW"/>
</dbReference>
<proteinExistence type="predicted"/>
<dbReference type="FunFam" id="3.40.50.300:FF:000533">
    <property type="entry name" value="Helicase, Snf2 family"/>
    <property type="match status" value="1"/>
</dbReference>
<dbReference type="GO" id="GO:0008270">
    <property type="term" value="F:zinc ion binding"/>
    <property type="evidence" value="ECO:0007669"/>
    <property type="project" value="UniProtKB-KW"/>
</dbReference>
<feature type="domain" description="Helicase ATP-binding" evidence="5">
    <location>
        <begin position="681"/>
        <end position="844"/>
    </location>
</feature>
<dbReference type="CDD" id="cd18012">
    <property type="entry name" value="DEXQc_arch_SWI2_SNF2"/>
    <property type="match status" value="1"/>
</dbReference>
<dbReference type="InterPro" id="IPR001650">
    <property type="entry name" value="Helicase_C-like"/>
</dbReference>
<dbReference type="EMBL" id="QPJW01000010">
    <property type="protein sequence ID" value="RCX16958.1"/>
    <property type="molecule type" value="Genomic_DNA"/>
</dbReference>
<dbReference type="InterPro" id="IPR027417">
    <property type="entry name" value="P-loop_NTPase"/>
</dbReference>
<dbReference type="Gene3D" id="3.40.50.10810">
    <property type="entry name" value="Tandem AAA-ATPase domain"/>
    <property type="match status" value="1"/>
</dbReference>
<dbReference type="RefSeq" id="WP_114498105.1">
    <property type="nucleotide sequence ID" value="NZ_QPJW01000010.1"/>
</dbReference>
<dbReference type="Pfam" id="PF04434">
    <property type="entry name" value="SWIM"/>
    <property type="match status" value="1"/>
</dbReference>
<dbReference type="Pfam" id="PF08455">
    <property type="entry name" value="SNF2_assoc"/>
    <property type="match status" value="1"/>
</dbReference>
<reference evidence="7 8" key="1">
    <citation type="submission" date="2018-07" db="EMBL/GenBank/DDBJ databases">
        <title>Genomic Encyclopedia of Type Strains, Phase III (KMG-III): the genomes of soil and plant-associated and newly described type strains.</title>
        <authorList>
            <person name="Whitman W."/>
        </authorList>
    </citation>
    <scope>NUCLEOTIDE SEQUENCE [LARGE SCALE GENOMIC DNA]</scope>
    <source>
        <strain evidence="7 8">CECT 8333</strain>
    </source>
</reference>
<evidence type="ECO:0000259" key="6">
    <source>
        <dbReference type="PROSITE" id="PS51194"/>
    </source>
</evidence>
<dbReference type="PANTHER" id="PTHR10799">
    <property type="entry name" value="SNF2/RAD54 HELICASE FAMILY"/>
    <property type="match status" value="1"/>
</dbReference>
<dbReference type="SUPFAM" id="SSF52540">
    <property type="entry name" value="P-loop containing nucleoside triphosphate hydrolases"/>
    <property type="match status" value="2"/>
</dbReference>
<dbReference type="InterPro" id="IPR013663">
    <property type="entry name" value="Helicase_SWF/SNF/SWI_bac"/>
</dbReference>
<evidence type="ECO:0000259" key="4">
    <source>
        <dbReference type="PROSITE" id="PS50966"/>
    </source>
</evidence>
<keyword evidence="2" id="KW-0863">Zinc-finger</keyword>
<evidence type="ECO:0000256" key="3">
    <source>
        <dbReference type="SAM" id="MobiDB-lite"/>
    </source>
</evidence>
<comment type="caution">
    <text evidence="7">The sequence shown here is derived from an EMBL/GenBank/DDBJ whole genome shotgun (WGS) entry which is preliminary data.</text>
</comment>
<keyword evidence="8" id="KW-1185">Reference proteome</keyword>
<accession>A0A369B8N8</accession>
<dbReference type="GO" id="GO:0005524">
    <property type="term" value="F:ATP binding"/>
    <property type="evidence" value="ECO:0007669"/>
    <property type="project" value="InterPro"/>
</dbReference>
<dbReference type="InterPro" id="IPR038718">
    <property type="entry name" value="SNF2-like_sf"/>
</dbReference>
<name>A0A369B8N8_9BACL</name>
<protein>
    <submittedName>
        <fullName evidence="7">SNF2 family DNA or RNA helicase</fullName>
    </submittedName>
</protein>
<dbReference type="Pfam" id="PF00176">
    <property type="entry name" value="SNF2-rel_dom"/>
    <property type="match status" value="1"/>
</dbReference>
<dbReference type="InterPro" id="IPR000330">
    <property type="entry name" value="SNF2_N"/>
</dbReference>
<dbReference type="AlphaFoldDB" id="A0A369B8N8"/>
<keyword evidence="2" id="KW-0862">Zinc</keyword>
<evidence type="ECO:0000259" key="5">
    <source>
        <dbReference type="PROSITE" id="PS51192"/>
    </source>
</evidence>
<dbReference type="PROSITE" id="PS50966">
    <property type="entry name" value="ZF_SWIM"/>
    <property type="match status" value="1"/>
</dbReference>